<dbReference type="PANTHER" id="PTHR43734">
    <property type="entry name" value="PHYTOENE DESATURASE"/>
    <property type="match status" value="1"/>
</dbReference>
<evidence type="ECO:0000313" key="12">
    <source>
        <dbReference type="EMBL" id="MFC4738032.1"/>
    </source>
</evidence>
<dbReference type="EMBL" id="JBHSGK010000021">
    <property type="protein sequence ID" value="MFC4738032.1"/>
    <property type="molecule type" value="Genomic_DNA"/>
</dbReference>
<comment type="catalytic activity">
    <reaction evidence="9">
        <text>all-trans-4,4'-diaponeurosporene + 2 AH2 + 2 O2 = 4,4'-diaponeurosporenal + 2 A + 3 H2O</text>
        <dbReference type="Rhea" id="RHEA:56104"/>
        <dbReference type="ChEBI" id="CHEBI:13193"/>
        <dbReference type="ChEBI" id="CHEBI:15377"/>
        <dbReference type="ChEBI" id="CHEBI:15379"/>
        <dbReference type="ChEBI" id="CHEBI:17499"/>
        <dbReference type="ChEBI" id="CHEBI:62743"/>
        <dbReference type="ChEBI" id="CHEBI:79065"/>
    </reaction>
</comment>
<evidence type="ECO:0000259" key="11">
    <source>
        <dbReference type="Pfam" id="PF01593"/>
    </source>
</evidence>
<dbReference type="Proteomes" id="UP001595896">
    <property type="component" value="Unassembled WGS sequence"/>
</dbReference>
<evidence type="ECO:0000256" key="2">
    <source>
        <dbReference type="ARBA" id="ARBA00022746"/>
    </source>
</evidence>
<feature type="domain" description="Amine oxidase" evidence="11">
    <location>
        <begin position="13"/>
        <end position="481"/>
    </location>
</feature>
<dbReference type="Gene3D" id="3.50.50.60">
    <property type="entry name" value="FAD/NAD(P)-binding domain"/>
    <property type="match status" value="2"/>
</dbReference>
<comment type="cofactor">
    <cofactor evidence="1">
        <name>FAD</name>
        <dbReference type="ChEBI" id="CHEBI:57692"/>
    </cofactor>
</comment>
<evidence type="ECO:0000256" key="8">
    <source>
        <dbReference type="ARBA" id="ARBA00042619"/>
    </source>
</evidence>
<gene>
    <name evidence="12" type="ORF">ACFO4L_15770</name>
</gene>
<evidence type="ECO:0000256" key="7">
    <source>
        <dbReference type="ARBA" id="ARBA00041900"/>
    </source>
</evidence>
<dbReference type="InterPro" id="IPR014105">
    <property type="entry name" value="Carotenoid/retinoid_OxRdtase"/>
</dbReference>
<keyword evidence="13" id="KW-1185">Reference proteome</keyword>
<evidence type="ECO:0000313" key="13">
    <source>
        <dbReference type="Proteomes" id="UP001595896"/>
    </source>
</evidence>
<dbReference type="Pfam" id="PF01593">
    <property type="entry name" value="Amino_oxidase"/>
    <property type="match status" value="1"/>
</dbReference>
<accession>A0ABV9NXL5</accession>
<organism evidence="12 13">
    <name type="scientific">Bacillus daqingensis</name>
    <dbReference type="NCBI Taxonomy" id="872396"/>
    <lineage>
        <taxon>Bacteria</taxon>
        <taxon>Bacillati</taxon>
        <taxon>Bacillota</taxon>
        <taxon>Bacilli</taxon>
        <taxon>Bacillales</taxon>
        <taxon>Bacillaceae</taxon>
        <taxon>Bacillus</taxon>
    </lineage>
</organism>
<evidence type="ECO:0000256" key="10">
    <source>
        <dbReference type="RuleBase" id="RU362075"/>
    </source>
</evidence>
<dbReference type="PANTHER" id="PTHR43734:SF7">
    <property type="entry name" value="4,4'-DIAPONEUROSPORENE OXYGENASE"/>
    <property type="match status" value="1"/>
</dbReference>
<dbReference type="InterPro" id="IPR002937">
    <property type="entry name" value="Amino_oxidase"/>
</dbReference>
<dbReference type="SUPFAM" id="SSF51905">
    <property type="entry name" value="FAD/NAD(P)-binding domain"/>
    <property type="match status" value="1"/>
</dbReference>
<evidence type="ECO:0000256" key="4">
    <source>
        <dbReference type="ARBA" id="ARBA00037901"/>
    </source>
</evidence>
<keyword evidence="2 10" id="KW-0125">Carotenoid biosynthesis</keyword>
<comment type="caution">
    <text evidence="12">The sequence shown here is derived from an EMBL/GenBank/DDBJ whole genome shotgun (WGS) entry which is preliminary data.</text>
</comment>
<comment type="similarity">
    <text evidence="5">Belongs to the carotenoid/retinoid oxidoreductase family. CrtP subfamily.</text>
</comment>
<dbReference type="InterPro" id="IPR036188">
    <property type="entry name" value="FAD/NAD-bd_sf"/>
</dbReference>
<evidence type="ECO:0000256" key="1">
    <source>
        <dbReference type="ARBA" id="ARBA00001974"/>
    </source>
</evidence>
<proteinExistence type="inferred from homology"/>
<reference evidence="13" key="1">
    <citation type="journal article" date="2019" name="Int. J. Syst. Evol. Microbiol.">
        <title>The Global Catalogue of Microorganisms (GCM) 10K type strain sequencing project: providing services to taxonomists for standard genome sequencing and annotation.</title>
        <authorList>
            <consortium name="The Broad Institute Genomics Platform"/>
            <consortium name="The Broad Institute Genome Sequencing Center for Infectious Disease"/>
            <person name="Wu L."/>
            <person name="Ma J."/>
        </authorList>
    </citation>
    <scope>NUCLEOTIDE SEQUENCE [LARGE SCALE GENOMIC DNA]</scope>
    <source>
        <strain evidence="13">JCM 12165</strain>
    </source>
</reference>
<evidence type="ECO:0000256" key="6">
    <source>
        <dbReference type="ARBA" id="ARBA00039159"/>
    </source>
</evidence>
<evidence type="ECO:0000256" key="9">
    <source>
        <dbReference type="ARBA" id="ARBA00048532"/>
    </source>
</evidence>
<evidence type="ECO:0000256" key="3">
    <source>
        <dbReference type="ARBA" id="ARBA00023002"/>
    </source>
</evidence>
<sequence>MSKQHVVIIGAGLGGLSSAIVLQSKGYQVTCLEKNSRPGGKLHEIKLDTASFDFGPNTITMPHVFQDVLRGAGLEPDDYFTFTKLQKHTTNAFPDGSSFSFSSNTEEMREELFQLDPDAADKYPAYLKEAERLFKLAERHFFSRTFSSFRDYFSFGLAKALAASKPVQTMDAFHQRFFSDERIRSAFNRYATYIGSSPFACPATFSLIGYLELADGVYYTNGGNFQIAEGMRRAAEDLGVSFYFDEEVVNLEVVEKQIQTVHTTKRMLPANAVIMNGDLLTQYPSLVLEKNRPSFSDKKAASFEPSISAAVMLSAVDTVFPTTHHHVFFSGDPEKEFRQIFHEKQYGEDPTIYLCTSSRSDGKRSPDGDNIFLLVNAPAVSGKKTEFPVERIYRKLRGYGIDLRHHTKEKKVILPEHIEKSFYAFRGALYGLSANSRKNTFLRPYNHAADIPNLYFAGGSTHPGGGSPMVTISGVRTAELLMSHR</sequence>
<dbReference type="RefSeq" id="WP_377910624.1">
    <property type="nucleotide sequence ID" value="NZ_JBHSGK010000021.1"/>
</dbReference>
<comment type="pathway">
    <text evidence="4">Carotenoid biosynthesis; staphyloxanthin biosynthesis; staphyloxanthin from farnesyl diphosphate: step 3/5.</text>
</comment>
<dbReference type="NCBIfam" id="TIGR02734">
    <property type="entry name" value="crtI_fam"/>
    <property type="match status" value="1"/>
</dbReference>
<evidence type="ECO:0000256" key="5">
    <source>
        <dbReference type="ARBA" id="ARBA00038194"/>
    </source>
</evidence>
<name>A0ABV9NXL5_9BACI</name>
<keyword evidence="3 10" id="KW-0560">Oxidoreductase</keyword>
<protein>
    <recommendedName>
        <fullName evidence="6">4,4'-diaponeurosporene oxygenase</fullName>
    </recommendedName>
    <alternativeName>
        <fullName evidence="7">4,4'-diaponeurosporene oxidase</fullName>
    </alternativeName>
    <alternativeName>
        <fullName evidence="8">Carotenoid oxidase</fullName>
    </alternativeName>
</protein>